<keyword evidence="13" id="KW-0406">Ion transport</keyword>
<dbReference type="HOGENOM" id="CLU_001771_0_3_6"/>
<dbReference type="InterPro" id="IPR021993">
    <property type="entry name" value="ATPase-cat-bd"/>
</dbReference>
<evidence type="ECO:0000256" key="13">
    <source>
        <dbReference type="ARBA" id="ARBA00023065"/>
    </source>
</evidence>
<keyword evidence="9 15" id="KW-0067">ATP-binding</keyword>
<evidence type="ECO:0000256" key="4">
    <source>
        <dbReference type="ARBA" id="ARBA00022475"/>
    </source>
</evidence>
<dbReference type="Gene3D" id="3.40.50.1000">
    <property type="entry name" value="HAD superfamily/HAD-like"/>
    <property type="match status" value="1"/>
</dbReference>
<keyword evidence="3" id="KW-0813">Transport</keyword>
<name>Q2SJS9_HAHCH</name>
<dbReference type="SUPFAM" id="SSF81653">
    <property type="entry name" value="Calcium ATPase, transduction domain A"/>
    <property type="match status" value="1"/>
</dbReference>
<feature type="transmembrane region" description="Helical" evidence="15">
    <location>
        <begin position="765"/>
        <end position="781"/>
    </location>
</feature>
<proteinExistence type="inferred from homology"/>
<evidence type="ECO:0000313" key="18">
    <source>
        <dbReference type="Proteomes" id="UP000000238"/>
    </source>
</evidence>
<dbReference type="NCBIfam" id="TIGR01512">
    <property type="entry name" value="ATPase-IB2_Cd"/>
    <property type="match status" value="1"/>
</dbReference>
<keyword evidence="18" id="KW-1185">Reference proteome</keyword>
<dbReference type="EC" id="3.6.3.4" evidence="17"/>
<dbReference type="InterPro" id="IPR006121">
    <property type="entry name" value="HMA_dom"/>
</dbReference>
<evidence type="ECO:0000256" key="10">
    <source>
        <dbReference type="ARBA" id="ARBA00022842"/>
    </source>
</evidence>
<keyword evidence="17" id="KW-0378">Hydrolase</keyword>
<dbReference type="SFLD" id="SFLDG00002">
    <property type="entry name" value="C1.7:_P-type_atpase_like"/>
    <property type="match status" value="1"/>
</dbReference>
<dbReference type="InterPro" id="IPR044492">
    <property type="entry name" value="P_typ_ATPase_HD_dom"/>
</dbReference>
<evidence type="ECO:0000256" key="6">
    <source>
        <dbReference type="ARBA" id="ARBA00022692"/>
    </source>
</evidence>
<dbReference type="Gene3D" id="3.30.70.100">
    <property type="match status" value="1"/>
</dbReference>
<reference evidence="17 18" key="1">
    <citation type="journal article" date="2005" name="Nucleic Acids Res.">
        <title>Genomic blueprint of Hahella chejuensis, a marine microbe producing an algicidal agent.</title>
        <authorList>
            <person name="Jeong H."/>
            <person name="Yim J.H."/>
            <person name="Lee C."/>
            <person name="Choi S.-H."/>
            <person name="Park Y.K."/>
            <person name="Yoon S.H."/>
            <person name="Hur C.-G."/>
            <person name="Kang H.-Y."/>
            <person name="Kim D."/>
            <person name="Lee H.H."/>
            <person name="Park K.H."/>
            <person name="Park S.-H."/>
            <person name="Park H.-S."/>
            <person name="Lee H.K."/>
            <person name="Oh T.K."/>
            <person name="Kim J.F."/>
        </authorList>
    </citation>
    <scope>NUCLEOTIDE SEQUENCE [LARGE SCALE GENOMIC DNA]</scope>
    <source>
        <strain evidence="17 18">KCTC 2396</strain>
    </source>
</reference>
<dbReference type="SUPFAM" id="SSF81665">
    <property type="entry name" value="Calcium ATPase, transmembrane domain M"/>
    <property type="match status" value="1"/>
</dbReference>
<feature type="transmembrane region" description="Helical" evidence="15">
    <location>
        <begin position="437"/>
        <end position="459"/>
    </location>
</feature>
<dbReference type="Proteomes" id="UP000000238">
    <property type="component" value="Chromosome"/>
</dbReference>
<dbReference type="PROSITE" id="PS50846">
    <property type="entry name" value="HMA_2"/>
    <property type="match status" value="1"/>
</dbReference>
<dbReference type="Pfam" id="PF00403">
    <property type="entry name" value="HMA"/>
    <property type="match status" value="1"/>
</dbReference>
<dbReference type="SFLD" id="SFLDS00003">
    <property type="entry name" value="Haloacid_Dehalogenase"/>
    <property type="match status" value="1"/>
</dbReference>
<keyword evidence="10" id="KW-0460">Magnesium</keyword>
<protein>
    <submittedName>
        <fullName evidence="17">Copper-translocating P-type ATPase</fullName>
        <ecNumber evidence="17">3.6.3.4</ecNumber>
    </submittedName>
</protein>
<accession>Q2SJS9</accession>
<keyword evidence="4 15" id="KW-1003">Cell membrane</keyword>
<dbReference type="GO" id="GO:0016887">
    <property type="term" value="F:ATP hydrolysis activity"/>
    <property type="evidence" value="ECO:0007669"/>
    <property type="project" value="InterPro"/>
</dbReference>
<dbReference type="GO" id="GO:0005524">
    <property type="term" value="F:ATP binding"/>
    <property type="evidence" value="ECO:0007669"/>
    <property type="project" value="UniProtKB-UniRule"/>
</dbReference>
<evidence type="ECO:0000256" key="15">
    <source>
        <dbReference type="RuleBase" id="RU362081"/>
    </source>
</evidence>
<evidence type="ECO:0000256" key="5">
    <source>
        <dbReference type="ARBA" id="ARBA00022553"/>
    </source>
</evidence>
<sequence length="813" mass="88601">MSEAEKCYHCSNPVPASLNLNINVGGEEYAVCCRGCQAVANLIHNDGLQQFYRFRDNRLEAPEPISSLDRSKYALYDRDDVLSSVATQPTSDGKRSLSLSLEGITCAACVWLVEQFVRKLPGVDEFWVNLSNHRAALTWKQDATPLSEVLLQLQSIGFRGYPFSATEEEKRLADEQKTMLVRLGVAGIGMMQNMMLAVPMYFGLLQDTPEYVDLFRFISLIVAMPVILYSARPFFKAALRDIRLRHLTMDVPVSLAIGGAFAASAWITFRGGPEVYFDSVCMFTFFLLLGRYLESRARMSAAQSNARLKQKAPQFVDLLPSQGAQGSQIDLTRAQLTPLRDIRVGDLILFKAGDLIPVDGEIVQGESSVNEAALTGEFMPRPRCTGDAVLSGSVNIDNSLVVRVTALDQDSHLSTINRLVERALQERPQLSAMADKVASYFVAGVLLTAAIVGFIWWRIDPAHAFAITLSVLVVTCPCALSLATPTALTTATTALRQSGLIITRGHALETLARASRIVFDKTGTLTQGELNLVKIDNRSSYSDAELLALAGSLEWDNPHPIAKAFQGYAQEPAQQIRNHTGQGVEGEHNGSRFRLGSLKFAIEKLPQSQNVAPENYQTVALADEKQLLALFYLTDSLRPSAKEALRQLQQEQGLRTAILSGDSSAAVETIASALAVTDTEKSCSPEGKLERVKQWQQEGDTVVMVGDGVNDVPVMAGAHLAVAMNNATDLTQVRADAVILNGDLRTFAFGVKKARDAYRIIRQNLSWAVSYNLLALPLAAAGYVPPYAAAIGMSVSSLIVVLNALRLSGVQKP</sequence>
<dbReference type="Pfam" id="PF00122">
    <property type="entry name" value="E1-E2_ATPase"/>
    <property type="match status" value="1"/>
</dbReference>
<feature type="transmembrane region" description="Helical" evidence="15">
    <location>
        <begin position="275"/>
        <end position="293"/>
    </location>
</feature>
<dbReference type="InterPro" id="IPR036163">
    <property type="entry name" value="HMA_dom_sf"/>
</dbReference>
<keyword evidence="8 15" id="KW-0547">Nucleotide-binding</keyword>
<dbReference type="InterPro" id="IPR023214">
    <property type="entry name" value="HAD_sf"/>
</dbReference>
<evidence type="ECO:0000256" key="7">
    <source>
        <dbReference type="ARBA" id="ARBA00022723"/>
    </source>
</evidence>
<evidence type="ECO:0000259" key="16">
    <source>
        <dbReference type="PROSITE" id="PS50846"/>
    </source>
</evidence>
<evidence type="ECO:0000256" key="11">
    <source>
        <dbReference type="ARBA" id="ARBA00022967"/>
    </source>
</evidence>
<feature type="transmembrane region" description="Helical" evidence="15">
    <location>
        <begin position="247"/>
        <end position="269"/>
    </location>
</feature>
<dbReference type="SFLD" id="SFLDF00027">
    <property type="entry name" value="p-type_atpase"/>
    <property type="match status" value="1"/>
</dbReference>
<dbReference type="CDD" id="cd02079">
    <property type="entry name" value="P-type_ATPase_HM"/>
    <property type="match status" value="1"/>
</dbReference>
<dbReference type="GO" id="GO:0043682">
    <property type="term" value="F:P-type divalent copper transporter activity"/>
    <property type="evidence" value="ECO:0007669"/>
    <property type="project" value="TreeGrafter"/>
</dbReference>
<dbReference type="eggNOG" id="COG2217">
    <property type="taxonomic scope" value="Bacteria"/>
</dbReference>
<dbReference type="InterPro" id="IPR017969">
    <property type="entry name" value="Heavy-metal-associated_CS"/>
</dbReference>
<dbReference type="EMBL" id="CP000155">
    <property type="protein sequence ID" value="ABC29095.1"/>
    <property type="molecule type" value="Genomic_DNA"/>
</dbReference>
<dbReference type="Gene3D" id="2.70.150.10">
    <property type="entry name" value="Calcium-transporting ATPase, cytoplasmic transduction domain A"/>
    <property type="match status" value="1"/>
</dbReference>
<feature type="transmembrane region" description="Helical" evidence="15">
    <location>
        <begin position="180"/>
        <end position="202"/>
    </location>
</feature>
<comment type="subcellular location">
    <subcellularLocation>
        <location evidence="1">Cell membrane</location>
        <topology evidence="1">Multi-pass membrane protein</topology>
    </subcellularLocation>
</comment>
<dbReference type="InterPro" id="IPR023298">
    <property type="entry name" value="ATPase_P-typ_TM_dom_sf"/>
</dbReference>
<feature type="transmembrane region" description="Helical" evidence="15">
    <location>
        <begin position="214"/>
        <end position="235"/>
    </location>
</feature>
<dbReference type="PANTHER" id="PTHR43520:SF5">
    <property type="entry name" value="CATION-TRANSPORTING P-TYPE ATPASE-RELATED"/>
    <property type="match status" value="1"/>
</dbReference>
<dbReference type="PRINTS" id="PR00943">
    <property type="entry name" value="CUATPASE"/>
</dbReference>
<keyword evidence="11" id="KW-1278">Translocase</keyword>
<dbReference type="PANTHER" id="PTHR43520">
    <property type="entry name" value="ATP7, ISOFORM B"/>
    <property type="match status" value="1"/>
</dbReference>
<dbReference type="PROSITE" id="PS00154">
    <property type="entry name" value="ATPASE_E1_E2"/>
    <property type="match status" value="1"/>
</dbReference>
<evidence type="ECO:0000256" key="12">
    <source>
        <dbReference type="ARBA" id="ARBA00022989"/>
    </source>
</evidence>
<dbReference type="NCBIfam" id="TIGR01511">
    <property type="entry name" value="ATPase-IB1_Cu"/>
    <property type="match status" value="1"/>
</dbReference>
<keyword evidence="14 15" id="KW-0472">Membrane</keyword>
<dbReference type="CDD" id="cd00371">
    <property type="entry name" value="HMA"/>
    <property type="match status" value="1"/>
</dbReference>
<dbReference type="InterPro" id="IPR001757">
    <property type="entry name" value="P_typ_ATPase"/>
</dbReference>
<evidence type="ECO:0000256" key="1">
    <source>
        <dbReference type="ARBA" id="ARBA00004651"/>
    </source>
</evidence>
<evidence type="ECO:0000256" key="3">
    <source>
        <dbReference type="ARBA" id="ARBA00022448"/>
    </source>
</evidence>
<dbReference type="GO" id="GO:0005886">
    <property type="term" value="C:plasma membrane"/>
    <property type="evidence" value="ECO:0007669"/>
    <property type="project" value="UniProtKB-SubCell"/>
</dbReference>
<feature type="domain" description="HMA" evidence="16">
    <location>
        <begin position="95"/>
        <end position="161"/>
    </location>
</feature>
<dbReference type="PRINTS" id="PR00119">
    <property type="entry name" value="CATATPASE"/>
</dbReference>
<dbReference type="PROSITE" id="PS01047">
    <property type="entry name" value="HMA_1"/>
    <property type="match status" value="1"/>
</dbReference>
<evidence type="ECO:0000256" key="8">
    <source>
        <dbReference type="ARBA" id="ARBA00022741"/>
    </source>
</evidence>
<dbReference type="NCBIfam" id="TIGR01525">
    <property type="entry name" value="ATPase-IB_hvy"/>
    <property type="match status" value="1"/>
</dbReference>
<dbReference type="RefSeq" id="WP_011396164.1">
    <property type="nucleotide sequence ID" value="NC_007645.1"/>
</dbReference>
<dbReference type="InterPro" id="IPR027256">
    <property type="entry name" value="P-typ_ATPase_IB"/>
</dbReference>
<keyword evidence="5" id="KW-0597">Phosphoprotein</keyword>
<dbReference type="NCBIfam" id="TIGR01494">
    <property type="entry name" value="ATPase_P-type"/>
    <property type="match status" value="1"/>
</dbReference>
<dbReference type="Pfam" id="PF00702">
    <property type="entry name" value="Hydrolase"/>
    <property type="match status" value="1"/>
</dbReference>
<dbReference type="SUPFAM" id="SSF55008">
    <property type="entry name" value="HMA, heavy metal-associated domain"/>
    <property type="match status" value="1"/>
</dbReference>
<dbReference type="InterPro" id="IPR059000">
    <property type="entry name" value="ATPase_P-type_domA"/>
</dbReference>
<keyword evidence="12 15" id="KW-1133">Transmembrane helix</keyword>
<dbReference type="InterPro" id="IPR018303">
    <property type="entry name" value="ATPase_P-typ_P_site"/>
</dbReference>
<evidence type="ECO:0000313" key="17">
    <source>
        <dbReference type="EMBL" id="ABC29095.1"/>
    </source>
</evidence>
<dbReference type="OrthoDB" id="9814270at2"/>
<keyword evidence="7 15" id="KW-0479">Metal-binding</keyword>
<feature type="transmembrane region" description="Helical" evidence="15">
    <location>
        <begin position="787"/>
        <end position="805"/>
    </location>
</feature>
<evidence type="ECO:0000256" key="9">
    <source>
        <dbReference type="ARBA" id="ARBA00022840"/>
    </source>
</evidence>
<gene>
    <name evidence="17" type="ordered locus">HCH_02269</name>
</gene>
<dbReference type="InterPro" id="IPR008250">
    <property type="entry name" value="ATPase_P-typ_transduc_dom_A_sf"/>
</dbReference>
<dbReference type="KEGG" id="hch:HCH_02269"/>
<dbReference type="Pfam" id="PF12156">
    <property type="entry name" value="ATPase-cat_bd"/>
    <property type="match status" value="1"/>
</dbReference>
<dbReference type="GO" id="GO:0005507">
    <property type="term" value="F:copper ion binding"/>
    <property type="evidence" value="ECO:0007669"/>
    <property type="project" value="TreeGrafter"/>
</dbReference>
<evidence type="ECO:0000256" key="2">
    <source>
        <dbReference type="ARBA" id="ARBA00006024"/>
    </source>
</evidence>
<evidence type="ECO:0000256" key="14">
    <source>
        <dbReference type="ARBA" id="ARBA00023136"/>
    </source>
</evidence>
<feature type="transmembrane region" description="Helical" evidence="15">
    <location>
        <begin position="465"/>
        <end position="488"/>
    </location>
</feature>
<dbReference type="Gene3D" id="3.40.1110.10">
    <property type="entry name" value="Calcium-transporting ATPase, cytoplasmic domain N"/>
    <property type="match status" value="1"/>
</dbReference>
<keyword evidence="6 15" id="KW-0812">Transmembrane</keyword>
<dbReference type="InterPro" id="IPR023299">
    <property type="entry name" value="ATPase_P-typ_cyto_dom_N"/>
</dbReference>
<organism evidence="17 18">
    <name type="scientific">Hahella chejuensis (strain KCTC 2396)</name>
    <dbReference type="NCBI Taxonomy" id="349521"/>
    <lineage>
        <taxon>Bacteria</taxon>
        <taxon>Pseudomonadati</taxon>
        <taxon>Pseudomonadota</taxon>
        <taxon>Gammaproteobacteria</taxon>
        <taxon>Oceanospirillales</taxon>
        <taxon>Hahellaceae</taxon>
        <taxon>Hahella</taxon>
    </lineage>
</organism>
<comment type="similarity">
    <text evidence="2 15">Belongs to the cation transport ATPase (P-type) (TC 3.A.3) family. Type IB subfamily.</text>
</comment>
<dbReference type="GO" id="GO:0055070">
    <property type="term" value="P:copper ion homeostasis"/>
    <property type="evidence" value="ECO:0007669"/>
    <property type="project" value="TreeGrafter"/>
</dbReference>
<dbReference type="InterPro" id="IPR036412">
    <property type="entry name" value="HAD-like_sf"/>
</dbReference>
<dbReference type="eggNOG" id="COG2608">
    <property type="taxonomic scope" value="Bacteria"/>
</dbReference>
<dbReference type="AlphaFoldDB" id="Q2SJS9"/>
<dbReference type="STRING" id="349521.HCH_02269"/>
<dbReference type="SUPFAM" id="SSF56784">
    <property type="entry name" value="HAD-like"/>
    <property type="match status" value="1"/>
</dbReference>